<dbReference type="AlphaFoldDB" id="A0A5P1FPA0"/>
<evidence type="ECO:0000313" key="2">
    <source>
        <dbReference type="Proteomes" id="UP000243459"/>
    </source>
</evidence>
<reference evidence="2" key="1">
    <citation type="journal article" date="2017" name="Nat. Commun.">
        <title>The asparagus genome sheds light on the origin and evolution of a young Y chromosome.</title>
        <authorList>
            <person name="Harkess A."/>
            <person name="Zhou J."/>
            <person name="Xu C."/>
            <person name="Bowers J.E."/>
            <person name="Van der Hulst R."/>
            <person name="Ayyampalayam S."/>
            <person name="Mercati F."/>
            <person name="Riccardi P."/>
            <person name="McKain M.R."/>
            <person name="Kakrana A."/>
            <person name="Tang H."/>
            <person name="Ray J."/>
            <person name="Groenendijk J."/>
            <person name="Arikit S."/>
            <person name="Mathioni S.M."/>
            <person name="Nakano M."/>
            <person name="Shan H."/>
            <person name="Telgmann-Rauber A."/>
            <person name="Kanno A."/>
            <person name="Yue Z."/>
            <person name="Chen H."/>
            <person name="Li W."/>
            <person name="Chen Y."/>
            <person name="Xu X."/>
            <person name="Zhang Y."/>
            <person name="Luo S."/>
            <person name="Chen H."/>
            <person name="Gao J."/>
            <person name="Mao Z."/>
            <person name="Pires J.C."/>
            <person name="Luo M."/>
            <person name="Kudrna D."/>
            <person name="Wing R.A."/>
            <person name="Meyers B.C."/>
            <person name="Yi K."/>
            <person name="Kong H."/>
            <person name="Lavrijsen P."/>
            <person name="Sunseri F."/>
            <person name="Falavigna A."/>
            <person name="Ye Y."/>
            <person name="Leebens-Mack J.H."/>
            <person name="Chen G."/>
        </authorList>
    </citation>
    <scope>NUCLEOTIDE SEQUENCE [LARGE SCALE GENOMIC DNA]</scope>
    <source>
        <strain evidence="2">cv. DH0086</strain>
    </source>
</reference>
<dbReference type="EMBL" id="CM007381">
    <property type="protein sequence ID" value="ONK80058.1"/>
    <property type="molecule type" value="Genomic_DNA"/>
</dbReference>
<keyword evidence="2" id="KW-1185">Reference proteome</keyword>
<name>A0A5P1FPA0_ASPOF</name>
<dbReference type="Proteomes" id="UP000243459">
    <property type="component" value="Chromosome 1"/>
</dbReference>
<evidence type="ECO:0000313" key="1">
    <source>
        <dbReference type="EMBL" id="ONK80058.1"/>
    </source>
</evidence>
<sequence>MAGRSLAYDARSSEVAEEADGIRSGWASVSLWGSRRRAGDVEWVEGWREGIEQRWAGGATQGALSGKAVGRRSEEVLSARLGLEWRRPGRSDRACGELLGAGGRRY</sequence>
<proteinExistence type="predicted"/>
<protein>
    <submittedName>
        <fullName evidence="1">Uncharacterized protein</fullName>
    </submittedName>
</protein>
<organism evidence="1 2">
    <name type="scientific">Asparagus officinalis</name>
    <name type="common">Garden asparagus</name>
    <dbReference type="NCBI Taxonomy" id="4686"/>
    <lineage>
        <taxon>Eukaryota</taxon>
        <taxon>Viridiplantae</taxon>
        <taxon>Streptophyta</taxon>
        <taxon>Embryophyta</taxon>
        <taxon>Tracheophyta</taxon>
        <taxon>Spermatophyta</taxon>
        <taxon>Magnoliopsida</taxon>
        <taxon>Liliopsida</taxon>
        <taxon>Asparagales</taxon>
        <taxon>Asparagaceae</taxon>
        <taxon>Asparagoideae</taxon>
        <taxon>Asparagus</taxon>
    </lineage>
</organism>
<dbReference type="Gramene" id="ONK80058">
    <property type="protein sequence ID" value="ONK80058"/>
    <property type="gene ID" value="A4U43_C01F13370"/>
</dbReference>
<gene>
    <name evidence="1" type="ORF">A4U43_C01F13370</name>
</gene>
<accession>A0A5P1FPA0</accession>